<evidence type="ECO:0000313" key="1">
    <source>
        <dbReference type="EMBL" id="SUP61401.1"/>
    </source>
</evidence>
<name>A0A380P852_WEIVI</name>
<proteinExistence type="predicted"/>
<reference evidence="1 2" key="1">
    <citation type="submission" date="2018-06" db="EMBL/GenBank/DDBJ databases">
        <authorList>
            <consortium name="Pathogen Informatics"/>
            <person name="Doyle S."/>
        </authorList>
    </citation>
    <scope>NUCLEOTIDE SEQUENCE [LARGE SCALE GENOMIC DNA]</scope>
    <source>
        <strain evidence="1 2">NCTC13645</strain>
    </source>
</reference>
<dbReference type="Proteomes" id="UP000254621">
    <property type="component" value="Unassembled WGS sequence"/>
</dbReference>
<dbReference type="EMBL" id="UHIV01000007">
    <property type="protein sequence ID" value="SUP61401.1"/>
    <property type="molecule type" value="Genomic_DNA"/>
</dbReference>
<accession>A0A380P852</accession>
<protein>
    <submittedName>
        <fullName evidence="1">Uncharacterized protein</fullName>
    </submittedName>
</protein>
<gene>
    <name evidence="1" type="ORF">NCTC13645_02557</name>
</gene>
<dbReference type="AlphaFoldDB" id="A0A380P852"/>
<evidence type="ECO:0000313" key="2">
    <source>
        <dbReference type="Proteomes" id="UP000254621"/>
    </source>
</evidence>
<sequence>MPEDLQGSQMKTRRDGELIVSQIANYLDARAIPDRKLNLMMSSFDNAIQMILIEIALLI</sequence>
<organism evidence="1 2">
    <name type="scientific">Weissella viridescens</name>
    <name type="common">Lactobacillus viridescens</name>
    <dbReference type="NCBI Taxonomy" id="1629"/>
    <lineage>
        <taxon>Bacteria</taxon>
        <taxon>Bacillati</taxon>
        <taxon>Bacillota</taxon>
        <taxon>Bacilli</taxon>
        <taxon>Lactobacillales</taxon>
        <taxon>Lactobacillaceae</taxon>
        <taxon>Weissella</taxon>
    </lineage>
</organism>